<gene>
    <name evidence="1" type="ORF">CRG98_008633</name>
</gene>
<evidence type="ECO:0000313" key="2">
    <source>
        <dbReference type="Proteomes" id="UP000233551"/>
    </source>
</evidence>
<name>A0A2I0KRE0_PUNGR</name>
<accession>A0A2I0KRE0</accession>
<proteinExistence type="predicted"/>
<evidence type="ECO:0000313" key="1">
    <source>
        <dbReference type="EMBL" id="PKI71052.1"/>
    </source>
</evidence>
<dbReference type="Proteomes" id="UP000233551">
    <property type="component" value="Unassembled WGS sequence"/>
</dbReference>
<protein>
    <submittedName>
        <fullName evidence="1">Uncharacterized protein</fullName>
    </submittedName>
</protein>
<keyword evidence="2" id="KW-1185">Reference proteome</keyword>
<sequence>MVASIAAVTPVGVSGWGFFDSGVVATTSVMRTTDRDFWDQILGEFLHGQEGPEGGRLLIPDAAMLESPFVKHSLEDASSGEIDGGNNFRGSNGVLGTGGMIHVRVGSDSRIQQDRV</sequence>
<dbReference type="AlphaFoldDB" id="A0A2I0KRE0"/>
<reference evidence="1 2" key="1">
    <citation type="submission" date="2017-11" db="EMBL/GenBank/DDBJ databases">
        <title>De-novo sequencing of pomegranate (Punica granatum L.) genome.</title>
        <authorList>
            <person name="Akparov Z."/>
            <person name="Amiraslanov A."/>
            <person name="Hajiyeva S."/>
            <person name="Abbasov M."/>
            <person name="Kaur K."/>
            <person name="Hamwieh A."/>
            <person name="Solovyev V."/>
            <person name="Salamov A."/>
            <person name="Braich B."/>
            <person name="Kosarev P."/>
            <person name="Mahmoud A."/>
            <person name="Hajiyev E."/>
            <person name="Babayeva S."/>
            <person name="Izzatullayeva V."/>
            <person name="Mammadov A."/>
            <person name="Mammadov A."/>
            <person name="Sharifova S."/>
            <person name="Ojaghi J."/>
            <person name="Eynullazada K."/>
            <person name="Bayramov B."/>
            <person name="Abdulazimova A."/>
            <person name="Shahmuradov I."/>
        </authorList>
    </citation>
    <scope>NUCLEOTIDE SEQUENCE [LARGE SCALE GENOMIC DNA]</scope>
    <source>
        <strain evidence="2">cv. AG2017</strain>
        <tissue evidence="1">Leaf</tissue>
    </source>
</reference>
<comment type="caution">
    <text evidence="1">The sequence shown here is derived from an EMBL/GenBank/DDBJ whole genome shotgun (WGS) entry which is preliminary data.</text>
</comment>
<organism evidence="1 2">
    <name type="scientific">Punica granatum</name>
    <name type="common">Pomegranate</name>
    <dbReference type="NCBI Taxonomy" id="22663"/>
    <lineage>
        <taxon>Eukaryota</taxon>
        <taxon>Viridiplantae</taxon>
        <taxon>Streptophyta</taxon>
        <taxon>Embryophyta</taxon>
        <taxon>Tracheophyta</taxon>
        <taxon>Spermatophyta</taxon>
        <taxon>Magnoliopsida</taxon>
        <taxon>eudicotyledons</taxon>
        <taxon>Gunneridae</taxon>
        <taxon>Pentapetalae</taxon>
        <taxon>rosids</taxon>
        <taxon>malvids</taxon>
        <taxon>Myrtales</taxon>
        <taxon>Lythraceae</taxon>
        <taxon>Punica</taxon>
    </lineage>
</organism>
<dbReference type="EMBL" id="PGOL01000410">
    <property type="protein sequence ID" value="PKI71052.1"/>
    <property type="molecule type" value="Genomic_DNA"/>
</dbReference>